<dbReference type="GeneID" id="36534598"/>
<dbReference type="EMBL" id="MSZS01000004">
    <property type="protein sequence ID" value="PKX94009.1"/>
    <property type="molecule type" value="Genomic_DNA"/>
</dbReference>
<dbReference type="RefSeq" id="XP_024682604.1">
    <property type="nucleotide sequence ID" value="XM_024827273.1"/>
</dbReference>
<proteinExistence type="predicted"/>
<evidence type="ECO:0000313" key="2">
    <source>
        <dbReference type="Proteomes" id="UP000234474"/>
    </source>
</evidence>
<protein>
    <submittedName>
        <fullName evidence="1">Uncharacterized protein</fullName>
    </submittedName>
</protein>
<name>A0A2I1C8P8_ASPN1</name>
<dbReference type="AlphaFoldDB" id="A0A2I1C8P8"/>
<gene>
    <name evidence="1" type="ORF">P174DRAFT_441279</name>
</gene>
<evidence type="ECO:0000313" key="1">
    <source>
        <dbReference type="EMBL" id="PKX94009.1"/>
    </source>
</evidence>
<accession>A0A2I1C8P8</accession>
<dbReference type="PROSITE" id="PS51257">
    <property type="entry name" value="PROKAR_LIPOPROTEIN"/>
    <property type="match status" value="1"/>
</dbReference>
<organism evidence="1 2">
    <name type="scientific">Aspergillus novofumigatus (strain IBT 16806)</name>
    <dbReference type="NCBI Taxonomy" id="1392255"/>
    <lineage>
        <taxon>Eukaryota</taxon>
        <taxon>Fungi</taxon>
        <taxon>Dikarya</taxon>
        <taxon>Ascomycota</taxon>
        <taxon>Pezizomycotina</taxon>
        <taxon>Eurotiomycetes</taxon>
        <taxon>Eurotiomycetidae</taxon>
        <taxon>Eurotiales</taxon>
        <taxon>Aspergillaceae</taxon>
        <taxon>Aspergillus</taxon>
        <taxon>Aspergillus subgen. Fumigati</taxon>
    </lineage>
</organism>
<dbReference type="VEuPathDB" id="FungiDB:P174DRAFT_441279"/>
<keyword evidence="2" id="KW-1185">Reference proteome</keyword>
<sequence length="88" mass="10012">MKPYPISTSPFIGACTSAIQSKRSFGCDFHPSSLRRPLNQYVDDRTCRCLAASVWDQRSLSRDAGACPDYPVLRLQLLWDYAPARRFL</sequence>
<dbReference type="Proteomes" id="UP000234474">
    <property type="component" value="Unassembled WGS sequence"/>
</dbReference>
<comment type="caution">
    <text evidence="1">The sequence shown here is derived from an EMBL/GenBank/DDBJ whole genome shotgun (WGS) entry which is preliminary data.</text>
</comment>
<reference evidence="2" key="1">
    <citation type="journal article" date="2018" name="Proc. Natl. Acad. Sci. U.S.A.">
        <title>Linking secondary metabolites to gene clusters through genome sequencing of six diverse Aspergillus species.</title>
        <authorList>
            <person name="Kaerboelling I."/>
            <person name="Vesth T.C."/>
            <person name="Frisvad J.C."/>
            <person name="Nybo J.L."/>
            <person name="Theobald S."/>
            <person name="Kuo A."/>
            <person name="Bowyer P."/>
            <person name="Matsuda Y."/>
            <person name="Mondo S."/>
            <person name="Lyhne E.K."/>
            <person name="Kogle M.E."/>
            <person name="Clum A."/>
            <person name="Lipzen A."/>
            <person name="Salamov A."/>
            <person name="Ngan C.Y."/>
            <person name="Daum C."/>
            <person name="Chiniquy J."/>
            <person name="Barry K."/>
            <person name="LaButti K."/>
            <person name="Haridas S."/>
            <person name="Simmons B.A."/>
            <person name="Magnuson J.K."/>
            <person name="Mortensen U.H."/>
            <person name="Larsen T.O."/>
            <person name="Grigoriev I.V."/>
            <person name="Baker S.E."/>
            <person name="Andersen M.R."/>
        </authorList>
    </citation>
    <scope>NUCLEOTIDE SEQUENCE [LARGE SCALE GENOMIC DNA]</scope>
    <source>
        <strain evidence="2">IBT 16806</strain>
    </source>
</reference>